<evidence type="ECO:0000313" key="3">
    <source>
        <dbReference type="Proteomes" id="UP000000485"/>
    </source>
</evidence>
<dbReference type="Proteomes" id="UP000000485">
    <property type="component" value="Chromosome"/>
</dbReference>
<feature type="region of interest" description="Disordered" evidence="1">
    <location>
        <begin position="1"/>
        <end position="34"/>
    </location>
</feature>
<dbReference type="KEGG" id="cga:Celgi_1194"/>
<sequence length="104" mass="11191">MVQAVGARPDDAHPRPGTPVAPGAGAARSHWEDADEPPAWVRGGQLVRLIAIVGDLTVLTYVLPKSLTYMLPTAALLHFQVKEPELLTRVEPSALYVEAPAFLK</sequence>
<proteinExistence type="predicted"/>
<gene>
    <name evidence="2" type="ordered locus">Celgi_1194</name>
</gene>
<accession>F8A1Q6</accession>
<name>F8A1Q6_CELGA</name>
<organism evidence="2 3">
    <name type="scientific">Cellulomonas gilvus (strain ATCC 13127 / NRRL B-14078)</name>
    <name type="common">Cellvibrio gilvus</name>
    <dbReference type="NCBI Taxonomy" id="593907"/>
    <lineage>
        <taxon>Bacteria</taxon>
        <taxon>Bacillati</taxon>
        <taxon>Actinomycetota</taxon>
        <taxon>Actinomycetes</taxon>
        <taxon>Micrococcales</taxon>
        <taxon>Cellulomonadaceae</taxon>
        <taxon>Cellulomonas</taxon>
    </lineage>
</organism>
<reference evidence="3" key="1">
    <citation type="submission" date="2011-04" db="EMBL/GenBank/DDBJ databases">
        <title>Complete sequence of Cellvibrio gilvus ATCC 13127.</title>
        <authorList>
            <person name="Lucas S."/>
            <person name="Han J."/>
            <person name="Lapidus A."/>
            <person name="Cheng J.-F."/>
            <person name="Goodwin L."/>
            <person name="Pitluck S."/>
            <person name="Peters L."/>
            <person name="Munk A."/>
            <person name="Detter J.C."/>
            <person name="Han C."/>
            <person name="Tapia R."/>
            <person name="Land M."/>
            <person name="Hauser L."/>
            <person name="Kyrpides N."/>
            <person name="Ivanova N."/>
            <person name="Ovchinnikova G."/>
            <person name="Pagani I."/>
            <person name="Mead D."/>
            <person name="Brumm P."/>
            <person name="Woyke T."/>
        </authorList>
    </citation>
    <scope>NUCLEOTIDE SEQUENCE [LARGE SCALE GENOMIC DNA]</scope>
    <source>
        <strain evidence="3">ATCC 13127 / NRRL B-14078</strain>
    </source>
</reference>
<dbReference type="HOGENOM" id="CLU_2245090_0_0_11"/>
<keyword evidence="3" id="KW-1185">Reference proteome</keyword>
<evidence type="ECO:0000256" key="1">
    <source>
        <dbReference type="SAM" id="MobiDB-lite"/>
    </source>
</evidence>
<dbReference type="EMBL" id="CP002665">
    <property type="protein sequence ID" value="AEI11713.1"/>
    <property type="molecule type" value="Genomic_DNA"/>
</dbReference>
<evidence type="ECO:0000313" key="2">
    <source>
        <dbReference type="EMBL" id="AEI11713.1"/>
    </source>
</evidence>
<dbReference type="AlphaFoldDB" id="F8A1Q6"/>
<feature type="compositionally biased region" description="Low complexity" evidence="1">
    <location>
        <begin position="18"/>
        <end position="27"/>
    </location>
</feature>
<protein>
    <submittedName>
        <fullName evidence="2">Uncharacterized protein</fullName>
    </submittedName>
</protein>